<accession>A0A388TBK2</accession>
<comment type="caution">
    <text evidence="1">The sequence shown here is derived from an EMBL/GenBank/DDBJ whole genome shotgun (WGS) entry which is preliminary data.</text>
</comment>
<dbReference type="Proteomes" id="UP000269352">
    <property type="component" value="Unassembled WGS sequence"/>
</dbReference>
<reference evidence="1 2" key="1">
    <citation type="journal article" date="2019" name="ISME J.">
        <title>Genome analyses of uncultured TG2/ZB3 bacteria in 'Margulisbacteria' specifically attached to ectosymbiotic spirochetes of protists in the termite gut.</title>
        <authorList>
            <person name="Utami Y.D."/>
            <person name="Kuwahara H."/>
            <person name="Igai K."/>
            <person name="Murakami T."/>
            <person name="Sugaya K."/>
            <person name="Morikawa T."/>
            <person name="Nagura Y."/>
            <person name="Yuki M."/>
            <person name="Deevong P."/>
            <person name="Inoue T."/>
            <person name="Kihara K."/>
            <person name="Lo N."/>
            <person name="Yamada A."/>
            <person name="Ohkuma M."/>
            <person name="Hongoh Y."/>
        </authorList>
    </citation>
    <scope>NUCLEOTIDE SEQUENCE [LARGE SCALE GENOMIC DNA]</scope>
    <source>
        <strain evidence="1">NkOx7-01</strain>
    </source>
</reference>
<dbReference type="EMBL" id="BGZN01000025">
    <property type="protein sequence ID" value="GBR73937.1"/>
    <property type="molecule type" value="Genomic_DNA"/>
</dbReference>
<evidence type="ECO:0000313" key="1">
    <source>
        <dbReference type="EMBL" id="GBR73937.1"/>
    </source>
</evidence>
<organism evidence="1 2">
    <name type="scientific">Termititenax aidoneus</name>
    <dbReference type="NCBI Taxonomy" id="2218524"/>
    <lineage>
        <taxon>Bacteria</taxon>
        <taxon>Bacillati</taxon>
        <taxon>Candidatus Margulisiibacteriota</taxon>
        <taxon>Candidatus Termititenacia</taxon>
        <taxon>Candidatus Termititenacales</taxon>
        <taxon>Candidatus Termititenacaceae</taxon>
        <taxon>Candidatus Termititenax</taxon>
    </lineage>
</organism>
<evidence type="ECO:0000313" key="2">
    <source>
        <dbReference type="Proteomes" id="UP000269352"/>
    </source>
</evidence>
<name>A0A388TBK2_TERA1</name>
<sequence length="126" mass="14640">MSLPYLGDVLEGWLSNETIYKVVQTIDDRGNVKNMATPMIRMMMIQPMSAEELNQIPQESRSDSWWTLYIQESDLSLEMDDVIQTNYAGTMRLYQIKKRTNWGRCGYCEYSCVEYEGQPAEVSTND</sequence>
<proteinExistence type="predicted"/>
<dbReference type="AlphaFoldDB" id="A0A388TBK2"/>
<protein>
    <submittedName>
        <fullName evidence="1">Uncharacterized protein</fullName>
    </submittedName>
</protein>
<gene>
    <name evidence="1" type="ORF">NO1_1196</name>
</gene>
<keyword evidence="2" id="KW-1185">Reference proteome</keyword>